<proteinExistence type="predicted"/>
<dbReference type="PANTHER" id="PTHR35400:SF3">
    <property type="entry name" value="SLL1072 PROTEIN"/>
    <property type="match status" value="1"/>
</dbReference>
<dbReference type="InterPro" id="IPR008538">
    <property type="entry name" value="Uma2"/>
</dbReference>
<dbReference type="SUPFAM" id="SSF52980">
    <property type="entry name" value="Restriction endonuclease-like"/>
    <property type="match status" value="1"/>
</dbReference>
<comment type="caution">
    <text evidence="2">The sequence shown here is derived from an EMBL/GenBank/DDBJ whole genome shotgun (WGS) entry which is preliminary data.</text>
</comment>
<dbReference type="RefSeq" id="WP_377340541.1">
    <property type="nucleotide sequence ID" value="NZ_JBHLUE010000016.1"/>
</dbReference>
<dbReference type="Proteomes" id="UP001589894">
    <property type="component" value="Unassembled WGS sequence"/>
</dbReference>
<feature type="domain" description="Putative restriction endonuclease" evidence="1">
    <location>
        <begin position="30"/>
        <end position="192"/>
    </location>
</feature>
<dbReference type="InterPro" id="IPR012296">
    <property type="entry name" value="Nuclease_put_TT1808"/>
</dbReference>
<keyword evidence="2" id="KW-0378">Hydrolase</keyword>
<accession>A0ABV6NZA8</accession>
<protein>
    <submittedName>
        <fullName evidence="2">Uma2 family endonuclease</fullName>
    </submittedName>
</protein>
<keyword evidence="2" id="KW-0255">Endonuclease</keyword>
<keyword evidence="3" id="KW-1185">Reference proteome</keyword>
<evidence type="ECO:0000313" key="3">
    <source>
        <dbReference type="Proteomes" id="UP001589894"/>
    </source>
</evidence>
<reference evidence="2 3" key="1">
    <citation type="submission" date="2024-09" db="EMBL/GenBank/DDBJ databases">
        <authorList>
            <person name="Sun Q."/>
            <person name="Mori K."/>
        </authorList>
    </citation>
    <scope>NUCLEOTIDE SEQUENCE [LARGE SCALE GENOMIC DNA]</scope>
    <source>
        <strain evidence="2 3">TBRC 2205</strain>
    </source>
</reference>
<keyword evidence="2" id="KW-0540">Nuclease</keyword>
<dbReference type="InterPro" id="IPR011335">
    <property type="entry name" value="Restrct_endonuc-II-like"/>
</dbReference>
<dbReference type="EMBL" id="JBHLUE010000016">
    <property type="protein sequence ID" value="MFC0566110.1"/>
    <property type="molecule type" value="Genomic_DNA"/>
</dbReference>
<gene>
    <name evidence="2" type="ORF">ACFFHU_18460</name>
</gene>
<evidence type="ECO:0000259" key="1">
    <source>
        <dbReference type="Pfam" id="PF05685"/>
    </source>
</evidence>
<organism evidence="2 3">
    <name type="scientific">Plantactinospora siamensis</name>
    <dbReference type="NCBI Taxonomy" id="555372"/>
    <lineage>
        <taxon>Bacteria</taxon>
        <taxon>Bacillati</taxon>
        <taxon>Actinomycetota</taxon>
        <taxon>Actinomycetes</taxon>
        <taxon>Micromonosporales</taxon>
        <taxon>Micromonosporaceae</taxon>
        <taxon>Plantactinospora</taxon>
    </lineage>
</organism>
<sequence>MSAEPVPSTPSPWQPDPVRQARADYTLDDLRRIPPNQVELVDGVLYVTPSPSLNHQSVSRRLANWLERHAPRDLRASQDVEIALGPNTARQPDVLLCRADADGDRWYLHPDEVVLAVEIVSPGSRRMDRFTKLTEYAAAGIPCYWRIEQDPPHVYAYRLSDQLNAVGEPQYELVTEGADVIELTEPFELKLPIAEITP</sequence>
<dbReference type="PANTHER" id="PTHR35400">
    <property type="entry name" value="SLR1083 PROTEIN"/>
    <property type="match status" value="1"/>
</dbReference>
<name>A0ABV6NZA8_9ACTN</name>
<dbReference type="CDD" id="cd06260">
    <property type="entry name" value="DUF820-like"/>
    <property type="match status" value="1"/>
</dbReference>
<evidence type="ECO:0000313" key="2">
    <source>
        <dbReference type="EMBL" id="MFC0566110.1"/>
    </source>
</evidence>
<dbReference type="Gene3D" id="3.90.1570.10">
    <property type="entry name" value="tt1808, chain A"/>
    <property type="match status" value="1"/>
</dbReference>
<dbReference type="Pfam" id="PF05685">
    <property type="entry name" value="Uma2"/>
    <property type="match status" value="1"/>
</dbReference>
<dbReference type="GO" id="GO:0004519">
    <property type="term" value="F:endonuclease activity"/>
    <property type="evidence" value="ECO:0007669"/>
    <property type="project" value="UniProtKB-KW"/>
</dbReference>